<keyword evidence="1" id="KW-1133">Transmembrane helix</keyword>
<evidence type="ECO:0008006" key="4">
    <source>
        <dbReference type="Google" id="ProtNLM"/>
    </source>
</evidence>
<accession>A0ABP4WX56</accession>
<name>A0ABP4WX56_9MICO</name>
<dbReference type="InterPro" id="IPR029063">
    <property type="entry name" value="SAM-dependent_MTases_sf"/>
</dbReference>
<reference evidence="3" key="1">
    <citation type="journal article" date="2019" name="Int. J. Syst. Evol. Microbiol.">
        <title>The Global Catalogue of Microorganisms (GCM) 10K type strain sequencing project: providing services to taxonomists for standard genome sequencing and annotation.</title>
        <authorList>
            <consortium name="The Broad Institute Genomics Platform"/>
            <consortium name="The Broad Institute Genome Sequencing Center for Infectious Disease"/>
            <person name="Wu L."/>
            <person name="Ma J."/>
        </authorList>
    </citation>
    <scope>NUCLEOTIDE SEQUENCE [LARGE SCALE GENOMIC DNA]</scope>
    <source>
        <strain evidence="3">JCM 15591</strain>
    </source>
</reference>
<comment type="caution">
    <text evidence="2">The sequence shown here is derived from an EMBL/GenBank/DDBJ whole genome shotgun (WGS) entry which is preliminary data.</text>
</comment>
<dbReference type="SUPFAM" id="SSF53335">
    <property type="entry name" value="S-adenosyl-L-methionine-dependent methyltransferases"/>
    <property type="match status" value="1"/>
</dbReference>
<dbReference type="Pfam" id="PF13489">
    <property type="entry name" value="Methyltransf_23"/>
    <property type="match status" value="1"/>
</dbReference>
<sequence length="291" mass="30813">MPLPLDTLERGRPCEICATPTLPWHLLGGGALERCPVCGHVRRPLAAAAAHHRDLAYGGDPALDRWRTALTYRALIADGTPRSVFEIGYGAGGLLRRFHDAGAAVSGVDPGQLDVGVDPLVRAHGRLWSGPAEDLPDAWVAADLVVGVHVLEHVIDPLATMRKAATMLQPGGRMVALTPAGDSWGPRTYGSAWWMLEDPTHVRFFSADSLARAARAVDLVDVRVDRLVLDSLTTDAGSVARMRGIRRPDGVLGSSAVLAGALVTAPAILGLRALAPSTRPTLRLTARRAAA</sequence>
<dbReference type="Gene3D" id="3.40.50.150">
    <property type="entry name" value="Vaccinia Virus protein VP39"/>
    <property type="match status" value="1"/>
</dbReference>
<dbReference type="RefSeq" id="WP_344065350.1">
    <property type="nucleotide sequence ID" value="NZ_BAAAPN010000045.1"/>
</dbReference>
<proteinExistence type="predicted"/>
<keyword evidence="3" id="KW-1185">Reference proteome</keyword>
<gene>
    <name evidence="2" type="ORF">GCM10009810_19290</name>
</gene>
<dbReference type="Proteomes" id="UP001501475">
    <property type="component" value="Unassembled WGS sequence"/>
</dbReference>
<evidence type="ECO:0000313" key="2">
    <source>
        <dbReference type="EMBL" id="GAA1760003.1"/>
    </source>
</evidence>
<keyword evidence="1" id="KW-0812">Transmembrane</keyword>
<evidence type="ECO:0000313" key="3">
    <source>
        <dbReference type="Proteomes" id="UP001501475"/>
    </source>
</evidence>
<feature type="transmembrane region" description="Helical" evidence="1">
    <location>
        <begin position="251"/>
        <end position="275"/>
    </location>
</feature>
<protein>
    <recommendedName>
        <fullName evidence="4">Class I SAM-dependent methyltransferase</fullName>
    </recommendedName>
</protein>
<keyword evidence="1" id="KW-0472">Membrane</keyword>
<evidence type="ECO:0000256" key="1">
    <source>
        <dbReference type="SAM" id="Phobius"/>
    </source>
</evidence>
<dbReference type="EMBL" id="BAAAPN010000045">
    <property type="protein sequence ID" value="GAA1760003.1"/>
    <property type="molecule type" value="Genomic_DNA"/>
</dbReference>
<organism evidence="2 3">
    <name type="scientific">Nostocoides vanveenii</name>
    <dbReference type="NCBI Taxonomy" id="330835"/>
    <lineage>
        <taxon>Bacteria</taxon>
        <taxon>Bacillati</taxon>
        <taxon>Actinomycetota</taxon>
        <taxon>Actinomycetes</taxon>
        <taxon>Micrococcales</taxon>
        <taxon>Intrasporangiaceae</taxon>
        <taxon>Nostocoides</taxon>
    </lineage>
</organism>